<reference evidence="1 2" key="1">
    <citation type="submission" date="2016-02" db="EMBL/GenBank/DDBJ databases">
        <title>Secondary metabolites in Legionella.</title>
        <authorList>
            <person name="Tobias N.J."/>
            <person name="Bode H.B."/>
        </authorList>
    </citation>
    <scope>NUCLEOTIDE SEQUENCE [LARGE SCALE GENOMIC DNA]</scope>
    <source>
        <strain evidence="1 2">DSM 19216</strain>
    </source>
</reference>
<proteinExistence type="predicted"/>
<evidence type="ECO:0000313" key="2">
    <source>
        <dbReference type="Proteomes" id="UP000095229"/>
    </source>
</evidence>
<dbReference type="EMBL" id="LSOG01000031">
    <property type="protein sequence ID" value="OEH48049.1"/>
    <property type="molecule type" value="Genomic_DNA"/>
</dbReference>
<evidence type="ECO:0008006" key="3">
    <source>
        <dbReference type="Google" id="ProtNLM"/>
    </source>
</evidence>
<comment type="caution">
    <text evidence="1">The sequence shown here is derived from an EMBL/GenBank/DDBJ whole genome shotgun (WGS) entry which is preliminary data.</text>
</comment>
<dbReference type="Proteomes" id="UP000095229">
    <property type="component" value="Unassembled WGS sequence"/>
</dbReference>
<evidence type="ECO:0000313" key="1">
    <source>
        <dbReference type="EMBL" id="OEH48049.1"/>
    </source>
</evidence>
<dbReference type="AlphaFoldDB" id="A0A1E5JU56"/>
<gene>
    <name evidence="1" type="ORF">lpari_00920</name>
</gene>
<organism evidence="1 2">
    <name type="scientific">Legionella parisiensis</name>
    <dbReference type="NCBI Taxonomy" id="45071"/>
    <lineage>
        <taxon>Bacteria</taxon>
        <taxon>Pseudomonadati</taxon>
        <taxon>Pseudomonadota</taxon>
        <taxon>Gammaproteobacteria</taxon>
        <taxon>Legionellales</taxon>
        <taxon>Legionellaceae</taxon>
        <taxon>Legionella</taxon>
    </lineage>
</organism>
<dbReference type="PATRIC" id="fig|45071.6.peg.3376"/>
<accession>A0A1E5JU56</accession>
<sequence>MVGAYYRSDSSSIAQKKTYKQYLRQYQTETEKLELKNCHGLRHAYAQKRYHEITNQLSPDKLPFKCQLRVENHNQVTLG</sequence>
<keyword evidence="2" id="KW-1185">Reference proteome</keyword>
<name>A0A1E5JU56_9GAMM</name>
<protein>
    <recommendedName>
        <fullName evidence="3">Integrase</fullName>
    </recommendedName>
</protein>